<evidence type="ECO:0000259" key="5">
    <source>
        <dbReference type="Pfam" id="PF22692"/>
    </source>
</evidence>
<dbReference type="InterPro" id="IPR020013">
    <property type="entry name" value="Flagellar_FlgE/F/G"/>
</dbReference>
<dbReference type="GO" id="GO:0071978">
    <property type="term" value="P:bacterial-type flagellum-dependent swarming motility"/>
    <property type="evidence" value="ECO:0007669"/>
    <property type="project" value="TreeGrafter"/>
</dbReference>
<organism evidence="6 7">
    <name type="scientific">Salipaludibacillus keqinensis</name>
    <dbReference type="NCBI Taxonomy" id="2045207"/>
    <lineage>
        <taxon>Bacteria</taxon>
        <taxon>Bacillati</taxon>
        <taxon>Bacillota</taxon>
        <taxon>Bacilli</taxon>
        <taxon>Bacillales</taxon>
        <taxon>Bacillaceae</taxon>
    </lineage>
</organism>
<dbReference type="GO" id="GO:0009425">
    <property type="term" value="C:bacterial-type flagellum basal body"/>
    <property type="evidence" value="ECO:0007669"/>
    <property type="project" value="UniProtKB-SubCell"/>
</dbReference>
<dbReference type="PROSITE" id="PS00588">
    <property type="entry name" value="FLAGELLA_BB_ROD"/>
    <property type="match status" value="1"/>
</dbReference>
<keyword evidence="7" id="KW-1185">Reference proteome</keyword>
<dbReference type="PANTHER" id="PTHR30435">
    <property type="entry name" value="FLAGELLAR PROTEIN"/>
    <property type="match status" value="1"/>
</dbReference>
<dbReference type="InterPro" id="IPR010930">
    <property type="entry name" value="Flg_bb/hook_C_dom"/>
</dbReference>
<keyword evidence="6" id="KW-0966">Cell projection</keyword>
<evidence type="ECO:0000256" key="2">
    <source>
        <dbReference type="RuleBase" id="RU362116"/>
    </source>
</evidence>
<keyword evidence="6" id="KW-0969">Cilium</keyword>
<evidence type="ECO:0000259" key="3">
    <source>
        <dbReference type="Pfam" id="PF00460"/>
    </source>
</evidence>
<dbReference type="Pfam" id="PF06429">
    <property type="entry name" value="Flg_bbr_C"/>
    <property type="match status" value="1"/>
</dbReference>
<dbReference type="Proteomes" id="UP000248214">
    <property type="component" value="Unassembled WGS sequence"/>
</dbReference>
<evidence type="ECO:0000313" key="6">
    <source>
        <dbReference type="EMBL" id="PYZ92520.1"/>
    </source>
</evidence>
<dbReference type="AlphaFoldDB" id="A0A323TCJ8"/>
<dbReference type="NCBIfam" id="TIGR03506">
    <property type="entry name" value="FlgEFG_subfam"/>
    <property type="match status" value="1"/>
</dbReference>
<evidence type="ECO:0000313" key="7">
    <source>
        <dbReference type="Proteomes" id="UP000248214"/>
    </source>
</evidence>
<keyword evidence="2" id="KW-0975">Bacterial flagellum</keyword>
<feature type="domain" description="Flagellar basal body rod protein N-terminal" evidence="3">
    <location>
        <begin position="14"/>
        <end position="35"/>
    </location>
</feature>
<dbReference type="EMBL" id="PDOD01000003">
    <property type="protein sequence ID" value="PYZ92520.1"/>
    <property type="molecule type" value="Genomic_DNA"/>
</dbReference>
<proteinExistence type="inferred from homology"/>
<dbReference type="InterPro" id="IPR019776">
    <property type="entry name" value="Flagellar_basal_body_rod_CS"/>
</dbReference>
<accession>A0A323TCJ8</accession>
<comment type="similarity">
    <text evidence="1 2">Belongs to the flagella basal body rod proteins family.</text>
</comment>
<feature type="domain" description="Flagellar basal-body/hook protein C-terminal" evidence="4">
    <location>
        <begin position="230"/>
        <end position="274"/>
    </location>
</feature>
<keyword evidence="6" id="KW-0282">Flagellum</keyword>
<feature type="domain" description="Flagellar hook protein FlgE/F/G-like D1" evidence="5">
    <location>
        <begin position="104"/>
        <end position="171"/>
    </location>
</feature>
<sequence length="276" mass="30518">MNQSMINSAVTMGQIQHKLDTTGNNLANANTTGYKRRDTSFSDLLFQQVNNQFVTEKEVGRQTPHGIRVGSGASVAQTAVRFQQGSIQETGRDLDVSMTEPGYFFEVSPTDEGERRFTRDGAFYLSPNPNVAEENLLVNSEGEYVLSAAGQPISLPANYDSFQITDTGAIQMTFEDGLEENVGQLQLVNINKPQLLNSIGDNNYVFPDLNELDLELADVLEEGVNAGVIRQSSLEMSNVDTGKEMNDMMEAQRFYQFNSQAISITDQMMGLVTNLR</sequence>
<comment type="caution">
    <text evidence="6">The sequence shown here is derived from an EMBL/GenBank/DDBJ whole genome shotgun (WGS) entry which is preliminary data.</text>
</comment>
<dbReference type="InterPro" id="IPR037925">
    <property type="entry name" value="FlgE/F/G-like"/>
</dbReference>
<dbReference type="Pfam" id="PF22692">
    <property type="entry name" value="LlgE_F_G_D1"/>
    <property type="match status" value="1"/>
</dbReference>
<dbReference type="PANTHER" id="PTHR30435:SF19">
    <property type="entry name" value="FLAGELLAR BASAL-BODY ROD PROTEIN FLGG"/>
    <property type="match status" value="1"/>
</dbReference>
<dbReference type="RefSeq" id="WP_110610071.1">
    <property type="nucleotide sequence ID" value="NZ_PDOD01000003.1"/>
</dbReference>
<dbReference type="Pfam" id="PF00460">
    <property type="entry name" value="Flg_bb_rod"/>
    <property type="match status" value="1"/>
</dbReference>
<name>A0A323TCJ8_9BACI</name>
<gene>
    <name evidence="6" type="ORF">CR194_12680</name>
</gene>
<dbReference type="InterPro" id="IPR053967">
    <property type="entry name" value="LlgE_F_G-like_D1"/>
</dbReference>
<comment type="subcellular location">
    <subcellularLocation>
        <location evidence="2">Bacterial flagellum basal body</location>
    </subcellularLocation>
</comment>
<dbReference type="OrthoDB" id="9804559at2"/>
<reference evidence="6 7" key="1">
    <citation type="submission" date="2017-10" db="EMBL/GenBank/DDBJ databases">
        <title>Bacillus sp. nov., a halophilic bacterium isolated from a Keqin Lake.</title>
        <authorList>
            <person name="Wang H."/>
        </authorList>
    </citation>
    <scope>NUCLEOTIDE SEQUENCE [LARGE SCALE GENOMIC DNA]</scope>
    <source>
        <strain evidence="6 7">KQ-12</strain>
    </source>
</reference>
<dbReference type="SUPFAM" id="SSF117143">
    <property type="entry name" value="Flagellar hook protein flgE"/>
    <property type="match status" value="1"/>
</dbReference>
<evidence type="ECO:0000256" key="1">
    <source>
        <dbReference type="ARBA" id="ARBA00009677"/>
    </source>
</evidence>
<dbReference type="InterPro" id="IPR001444">
    <property type="entry name" value="Flag_bb_rod_N"/>
</dbReference>
<protein>
    <submittedName>
        <fullName evidence="6">Flagellar biosynthesis protein FlgG</fullName>
    </submittedName>
</protein>
<evidence type="ECO:0000259" key="4">
    <source>
        <dbReference type="Pfam" id="PF06429"/>
    </source>
</evidence>